<comment type="caution">
    <text evidence="1">The sequence shown here is derived from an EMBL/GenBank/DDBJ whole genome shotgun (WGS) entry which is preliminary data.</text>
</comment>
<sequence>MKCQWRPCVVAQPRICEAFRGRPAIPLTLAPQVALAGTMTAVSSSDPWTESGSLKSSGVPVSGARRVPQLITIRVPSCPAPTR</sequence>
<evidence type="ECO:0000313" key="4">
    <source>
        <dbReference type="Proteomes" id="UP000233748"/>
    </source>
</evidence>
<keyword evidence="4" id="KW-1185">Reference proteome</keyword>
<proteinExistence type="predicted"/>
<evidence type="ECO:0000313" key="1">
    <source>
        <dbReference type="EMBL" id="PKV13367.1"/>
    </source>
</evidence>
<reference evidence="3 4" key="1">
    <citation type="submission" date="2017-11" db="EMBL/GenBank/DDBJ databases">
        <title>Xanthomonas prunicola sp. nov., a novel pathogen that affects nectarine (Prunus persica var. nectarine) trees.</title>
        <authorList>
            <person name="Lopez M."/>
            <person name="Lopez-Soriano P."/>
            <person name="Garita-Cambronero J."/>
            <person name="Beltran C."/>
            <person name="Taghouti G."/>
            <person name="Portier P."/>
            <person name="Cubero J."/>
            <person name="Fischer-Le Saux M."/>
            <person name="Marco-Noales E."/>
        </authorList>
    </citation>
    <scope>NUCLEOTIDE SEQUENCE [LARGE SCALE GENOMIC DNA]</scope>
    <source>
        <strain evidence="1 3">CFBP8353</strain>
        <strain evidence="2 4">CFBP8354</strain>
    </source>
</reference>
<gene>
    <name evidence="1" type="ORF">XpruCFBP8353_09125</name>
    <name evidence="2" type="ORF">XpruCFBP8354_09125</name>
</gene>
<evidence type="ECO:0000313" key="3">
    <source>
        <dbReference type="Proteomes" id="UP000233720"/>
    </source>
</evidence>
<organism evidence="1 3">
    <name type="scientific">Xanthomonas prunicola</name>
    <dbReference type="NCBI Taxonomy" id="2053930"/>
    <lineage>
        <taxon>Bacteria</taxon>
        <taxon>Pseudomonadati</taxon>
        <taxon>Pseudomonadota</taxon>
        <taxon>Gammaproteobacteria</taxon>
        <taxon>Lysobacterales</taxon>
        <taxon>Lysobacteraceae</taxon>
        <taxon>Xanthomonas</taxon>
    </lineage>
</organism>
<accession>A0A2N3RLI3</accession>
<dbReference type="EMBL" id="PHKW01000002">
    <property type="protein sequence ID" value="PKV17644.1"/>
    <property type="molecule type" value="Genomic_DNA"/>
</dbReference>
<dbReference type="AlphaFoldDB" id="A0A2N3RLI3"/>
<dbReference type="Proteomes" id="UP000233748">
    <property type="component" value="Unassembled WGS sequence"/>
</dbReference>
<name>A0A2N3RLI3_9XANT</name>
<dbReference type="Proteomes" id="UP000233720">
    <property type="component" value="Unassembled WGS sequence"/>
</dbReference>
<protein>
    <submittedName>
        <fullName evidence="1">Uncharacterized protein</fullName>
    </submittedName>
</protein>
<evidence type="ECO:0000313" key="2">
    <source>
        <dbReference type="EMBL" id="PKV17644.1"/>
    </source>
</evidence>
<dbReference type="EMBL" id="PHKV01000002">
    <property type="protein sequence ID" value="PKV13367.1"/>
    <property type="molecule type" value="Genomic_DNA"/>
</dbReference>